<evidence type="ECO:0000313" key="3">
    <source>
        <dbReference type="Proteomes" id="UP000006890"/>
    </source>
</evidence>
<dbReference type="RefSeq" id="WP_013402279.1">
    <property type="nucleotide sequence ID" value="NC_014652.1"/>
</dbReference>
<gene>
    <name evidence="2" type="ordered locus">Calhy_0322</name>
</gene>
<evidence type="ECO:0000256" key="1">
    <source>
        <dbReference type="SAM" id="MobiDB-lite"/>
    </source>
</evidence>
<sequence>MNCYNGVQPAQPGNTATLHPAAGTVQTQAIAAQPQTASTTPPVDNADCATGGATTGASAADDEELL</sequence>
<keyword evidence="2" id="KW-0946">Virion</keyword>
<dbReference type="AlphaFoldDB" id="E4QBG8"/>
<dbReference type="HOGENOM" id="CLU_2822937_0_0_9"/>
<keyword evidence="2" id="KW-0167">Capsid protein</keyword>
<dbReference type="Proteomes" id="UP000006890">
    <property type="component" value="Chromosome"/>
</dbReference>
<feature type="compositionally biased region" description="Low complexity" evidence="1">
    <location>
        <begin position="28"/>
        <end position="59"/>
    </location>
</feature>
<reference evidence="2 3" key="2">
    <citation type="journal article" date="2011" name="J. Bacteriol.">
        <title>Complete genome sequences for the anaerobic, extremely thermophilic plant biomass-degrading bacteria Caldicellulosiruptor hydrothermalis, Caldicellulosiruptor kristjanssonii, Caldicellulosiruptor kronotskyensis, Caldicellulosiruptor owensenis, and Caldicellulosiruptor lactoaceticus.</title>
        <authorList>
            <person name="Blumer-Schuette S.E."/>
            <person name="Ozdemir I."/>
            <person name="Mistry D."/>
            <person name="Lucas S."/>
            <person name="Lapidus A."/>
            <person name="Cheng J.F."/>
            <person name="Goodwin L.A."/>
            <person name="Pitluck S."/>
            <person name="Land M.L."/>
            <person name="Hauser L.J."/>
            <person name="Woyke T."/>
            <person name="Mikhailova N."/>
            <person name="Pati A."/>
            <person name="Kyrpides N.C."/>
            <person name="Ivanova N."/>
            <person name="Detter J.C."/>
            <person name="Walston-Davenport K."/>
            <person name="Han S."/>
            <person name="Adams M.W."/>
            <person name="Kelly R.M."/>
        </authorList>
    </citation>
    <scope>NUCLEOTIDE SEQUENCE [LARGE SCALE GENOMIC DNA]</scope>
    <source>
        <strain evidence="3">DSM 18901 / VKM B-2411 / 108</strain>
    </source>
</reference>
<keyword evidence="3" id="KW-1185">Reference proteome</keyword>
<feature type="region of interest" description="Disordered" evidence="1">
    <location>
        <begin position="28"/>
        <end position="66"/>
    </location>
</feature>
<name>E4QBG8_CALH1</name>
<dbReference type="EMBL" id="CP002219">
    <property type="protein sequence ID" value="ADQ06070.1"/>
    <property type="molecule type" value="Genomic_DNA"/>
</dbReference>
<reference key="1">
    <citation type="submission" date="2010-09" db="EMBL/GenBank/DDBJ databases">
        <title>Complete sequence of Caldicellulosiruptor hydrothermalis 108.</title>
        <authorList>
            <consortium name="US DOE Joint Genome Institute"/>
            <person name="Lucas S."/>
            <person name="Copeland A."/>
            <person name="Lapidus A."/>
            <person name="Cheng J.-F."/>
            <person name="Bruce D."/>
            <person name="Goodwin L."/>
            <person name="Pitluck S."/>
            <person name="Davenport K."/>
            <person name="Detter J.C."/>
            <person name="Han C."/>
            <person name="Tapia R."/>
            <person name="Land M."/>
            <person name="Hauser L."/>
            <person name="Chang Y.-J."/>
            <person name="Jeffries C."/>
            <person name="Kyrpides N."/>
            <person name="Ivanova N."/>
            <person name="Mikhailova N."/>
            <person name="Blumer-Schuette S.E."/>
            <person name="Kelly R.M."/>
            <person name="Woyke T."/>
        </authorList>
    </citation>
    <scope>NUCLEOTIDE SEQUENCE</scope>
    <source>
        <strain>108</strain>
    </source>
</reference>
<organism evidence="2 3">
    <name type="scientific">Caldicellulosiruptor hydrothermalis (strain DSM 18901 / VKM B-2411 / 108)</name>
    <dbReference type="NCBI Taxonomy" id="632292"/>
    <lineage>
        <taxon>Bacteria</taxon>
        <taxon>Bacillati</taxon>
        <taxon>Bacillota</taxon>
        <taxon>Bacillota incertae sedis</taxon>
        <taxon>Caldicellulosiruptorales</taxon>
        <taxon>Caldicellulosiruptoraceae</taxon>
        <taxon>Caldicellulosiruptor</taxon>
    </lineage>
</organism>
<dbReference type="STRING" id="632292.Calhy_0322"/>
<protein>
    <submittedName>
        <fullName evidence="2">Spore coat protein SP75</fullName>
    </submittedName>
</protein>
<dbReference type="KEGG" id="chd:Calhy_0322"/>
<accession>E4QBG8</accession>
<proteinExistence type="predicted"/>
<evidence type="ECO:0000313" key="2">
    <source>
        <dbReference type="EMBL" id="ADQ06070.1"/>
    </source>
</evidence>